<keyword evidence="2 6" id="KW-0812">Transmembrane</keyword>
<dbReference type="Gene3D" id="1.20.1250.20">
    <property type="entry name" value="MFS general substrate transporter like domains"/>
    <property type="match status" value="1"/>
</dbReference>
<proteinExistence type="predicted"/>
<dbReference type="SUPFAM" id="SSF103473">
    <property type="entry name" value="MFS general substrate transporter"/>
    <property type="match status" value="1"/>
</dbReference>
<feature type="transmembrane region" description="Helical" evidence="6">
    <location>
        <begin position="463"/>
        <end position="482"/>
    </location>
</feature>
<gene>
    <name evidence="8" type="ORF">A0O28_0104080</name>
</gene>
<feature type="transmembrane region" description="Helical" evidence="6">
    <location>
        <begin position="395"/>
        <end position="420"/>
    </location>
</feature>
<feature type="transmembrane region" description="Helical" evidence="6">
    <location>
        <begin position="96"/>
        <end position="115"/>
    </location>
</feature>
<feature type="transmembrane region" description="Helical" evidence="6">
    <location>
        <begin position="441"/>
        <end position="457"/>
    </location>
</feature>
<evidence type="ECO:0000256" key="2">
    <source>
        <dbReference type="ARBA" id="ARBA00022692"/>
    </source>
</evidence>
<protein>
    <submittedName>
        <fullName evidence="8">MSF permease</fullName>
    </submittedName>
</protein>
<dbReference type="EMBL" id="LVVK01000014">
    <property type="protein sequence ID" value="OPB41848.1"/>
    <property type="molecule type" value="Genomic_DNA"/>
</dbReference>
<feature type="transmembrane region" description="Helical" evidence="6">
    <location>
        <begin position="186"/>
        <end position="206"/>
    </location>
</feature>
<dbReference type="AlphaFoldDB" id="A0A1T3CL89"/>
<feature type="transmembrane region" description="Helical" evidence="6">
    <location>
        <begin position="368"/>
        <end position="389"/>
    </location>
</feature>
<dbReference type="PROSITE" id="PS50850">
    <property type="entry name" value="MFS"/>
    <property type="match status" value="1"/>
</dbReference>
<evidence type="ECO:0000313" key="9">
    <source>
        <dbReference type="Proteomes" id="UP000191004"/>
    </source>
</evidence>
<comment type="caution">
    <text evidence="8">The sequence shown here is derived from an EMBL/GenBank/DDBJ whole genome shotgun (WGS) entry which is preliminary data.</text>
</comment>
<accession>A0A1T3CL89</accession>
<dbReference type="Pfam" id="PF07690">
    <property type="entry name" value="MFS_1"/>
    <property type="match status" value="1"/>
</dbReference>
<comment type="subcellular location">
    <subcellularLocation>
        <location evidence="1">Membrane</location>
        <topology evidence="1">Multi-pass membrane protein</topology>
    </subcellularLocation>
</comment>
<dbReference type="OrthoDB" id="2585655at2759"/>
<evidence type="ECO:0000256" key="6">
    <source>
        <dbReference type="SAM" id="Phobius"/>
    </source>
</evidence>
<dbReference type="InterPro" id="IPR011701">
    <property type="entry name" value="MFS"/>
</dbReference>
<dbReference type="GO" id="GO:0005886">
    <property type="term" value="C:plasma membrane"/>
    <property type="evidence" value="ECO:0007669"/>
    <property type="project" value="TreeGrafter"/>
</dbReference>
<feature type="region of interest" description="Disordered" evidence="5">
    <location>
        <begin position="1"/>
        <end position="47"/>
    </location>
</feature>
<dbReference type="InterPro" id="IPR036259">
    <property type="entry name" value="MFS_trans_sf"/>
</dbReference>
<feature type="transmembrane region" description="Helical" evidence="6">
    <location>
        <begin position="61"/>
        <end position="84"/>
    </location>
</feature>
<keyword evidence="3 6" id="KW-1133">Transmembrane helix</keyword>
<dbReference type="InterPro" id="IPR020846">
    <property type="entry name" value="MFS_dom"/>
</dbReference>
<feature type="transmembrane region" description="Helical" evidence="6">
    <location>
        <begin position="151"/>
        <end position="174"/>
    </location>
</feature>
<organism evidence="8 9">
    <name type="scientific">Trichoderma guizhouense</name>
    <dbReference type="NCBI Taxonomy" id="1491466"/>
    <lineage>
        <taxon>Eukaryota</taxon>
        <taxon>Fungi</taxon>
        <taxon>Dikarya</taxon>
        <taxon>Ascomycota</taxon>
        <taxon>Pezizomycotina</taxon>
        <taxon>Sordariomycetes</taxon>
        <taxon>Hypocreomycetidae</taxon>
        <taxon>Hypocreales</taxon>
        <taxon>Hypocreaceae</taxon>
        <taxon>Trichoderma</taxon>
    </lineage>
</organism>
<dbReference type="PANTHER" id="PTHR23502">
    <property type="entry name" value="MAJOR FACILITATOR SUPERFAMILY"/>
    <property type="match status" value="1"/>
</dbReference>
<reference evidence="8 9" key="1">
    <citation type="submission" date="2016-04" db="EMBL/GenBank/DDBJ databases">
        <title>Multiple horizontal gene transfer events from other fungi enriched the ability of the initially mycotrophic fungus Trichoderma (Ascomycota) to feed on dead plant biomass.</title>
        <authorList>
            <person name="Atanasova L."/>
            <person name="Chenthamara K."/>
            <person name="Zhang J."/>
            <person name="Grujic M."/>
            <person name="Henrissat B."/>
            <person name="Kuo A."/>
            <person name="Aertz A."/>
            <person name="Salamov A."/>
            <person name="Lipzen A."/>
            <person name="Labutti K."/>
            <person name="Barry K."/>
            <person name="Miao Y."/>
            <person name="Rahimi M.J."/>
            <person name="Shen Q."/>
            <person name="Grigoriev I.V."/>
            <person name="Kubicek C.P."/>
            <person name="Druzhinina I.S."/>
        </authorList>
    </citation>
    <scope>NUCLEOTIDE SEQUENCE [LARGE SCALE GENOMIC DNA]</scope>
    <source>
        <strain evidence="8 9">NJAU 4742</strain>
    </source>
</reference>
<evidence type="ECO:0000256" key="4">
    <source>
        <dbReference type="ARBA" id="ARBA00023136"/>
    </source>
</evidence>
<feature type="transmembrane region" description="Helical" evidence="6">
    <location>
        <begin position="291"/>
        <end position="313"/>
    </location>
</feature>
<evidence type="ECO:0000256" key="3">
    <source>
        <dbReference type="ARBA" id="ARBA00022989"/>
    </source>
</evidence>
<feature type="domain" description="Major facilitator superfamily (MFS) profile" evidence="7">
    <location>
        <begin position="61"/>
        <end position="485"/>
    </location>
</feature>
<feature type="transmembrane region" description="Helical" evidence="6">
    <location>
        <begin position="325"/>
        <end position="347"/>
    </location>
</feature>
<keyword evidence="9" id="KW-1185">Reference proteome</keyword>
<dbReference type="GO" id="GO:0022857">
    <property type="term" value="F:transmembrane transporter activity"/>
    <property type="evidence" value="ECO:0007669"/>
    <property type="project" value="InterPro"/>
</dbReference>
<evidence type="ECO:0000256" key="5">
    <source>
        <dbReference type="SAM" id="MobiDB-lite"/>
    </source>
</evidence>
<dbReference type="Proteomes" id="UP000191004">
    <property type="component" value="Unassembled WGS sequence"/>
</dbReference>
<name>A0A1T3CL89_9HYPO</name>
<dbReference type="PANTHER" id="PTHR23502:SF181">
    <property type="entry name" value="MAJOR FACILITATOR SUPERFAMILY (MFS) PROFILE DOMAIN-CONTAINING PROTEIN"/>
    <property type="match status" value="1"/>
</dbReference>
<keyword evidence="4 6" id="KW-0472">Membrane</keyword>
<evidence type="ECO:0000256" key="1">
    <source>
        <dbReference type="ARBA" id="ARBA00004141"/>
    </source>
</evidence>
<feature type="transmembrane region" description="Helical" evidence="6">
    <location>
        <begin position="127"/>
        <end position="145"/>
    </location>
</feature>
<feature type="transmembrane region" description="Helical" evidence="6">
    <location>
        <begin position="212"/>
        <end position="233"/>
    </location>
</feature>
<evidence type="ECO:0000313" key="8">
    <source>
        <dbReference type="EMBL" id="OPB41848.1"/>
    </source>
</evidence>
<sequence>MSDKAEASAAENHSQNSGTAKHEEEAPGPLKLDPRGLPLSPQPTDDPKDPLNWNRWLKLMVLAEVSLFSFLALFSASLITPAFVPLSEFLHKDLVTTAYVTSTFILLGGFSSVFWNPIANVYGRRPVYIGTVAVAVAMCGSSGAAKNYGTLIALRCLNGFFGCVPLGLGSATVCDMYFAHERGLYMGVYTISFLTGGHIAPLIGGYIEKNLSWHWCFYVPAIITGGVLVIFIFTVPETLYSRTPAALARPSQSWRSNMLMKRRAHPTRKVRAIDFFRPFQMMMYPSVTIPTWCYSLCFAYGSILFIITSANLFGKIYHFKPQQTGLLLGIPITVGSLIGELFAGGVSDWISERRALRRGGERSPEDRLLGIIPAAFLVPLGIIIEGVCLQNKTHWIGVAFGIAIASFGLQVITTGVYTYTAECYKPQAPELGSLINFGRQVYSFTIGFYAIPFANLIGIEDAWITLAMITFAFFLPLIPLYYKGAEWRKRLGKPTFHQDL</sequence>
<evidence type="ECO:0000259" key="7">
    <source>
        <dbReference type="PROSITE" id="PS50850"/>
    </source>
</evidence>